<dbReference type="InterPro" id="IPR002901">
    <property type="entry name" value="MGlyc_endo_b_GlcNAc-like_dom"/>
</dbReference>
<feature type="domain" description="Mannosyl-glycoprotein endo-beta-N-acetylglucosamidase-like" evidence="12">
    <location>
        <begin position="137"/>
        <end position="303"/>
    </location>
</feature>
<evidence type="ECO:0000256" key="10">
    <source>
        <dbReference type="ARBA" id="ARBA00023316"/>
    </source>
</evidence>
<dbReference type="InterPro" id="IPR013377">
    <property type="entry name" value="FlgJ"/>
</dbReference>
<dbReference type="GeneID" id="84631345"/>
<dbReference type="EMBL" id="CP026378">
    <property type="protein sequence ID" value="AUY23545.1"/>
    <property type="molecule type" value="Genomic_DNA"/>
</dbReference>
<dbReference type="Gene3D" id="1.10.530.10">
    <property type="match status" value="1"/>
</dbReference>
<keyword evidence="13" id="KW-0282">Flagellum</keyword>
<dbReference type="NCBIfam" id="TIGR02541">
    <property type="entry name" value="flagell_FlgJ"/>
    <property type="match status" value="1"/>
</dbReference>
<evidence type="ECO:0000256" key="7">
    <source>
        <dbReference type="ARBA" id="ARBA00022795"/>
    </source>
</evidence>
<evidence type="ECO:0000256" key="11">
    <source>
        <dbReference type="ARBA" id="ARBA00030835"/>
    </source>
</evidence>
<dbReference type="GO" id="GO:0016787">
    <property type="term" value="F:hydrolase activity"/>
    <property type="evidence" value="ECO:0007669"/>
    <property type="project" value="UniProtKB-KW"/>
</dbReference>
<protein>
    <recommendedName>
        <fullName evidence="5">Peptidoglycan hydrolase FlgJ</fullName>
    </recommendedName>
    <alternativeName>
        <fullName evidence="11">Muramidase FlgJ</fullName>
    </alternativeName>
</protein>
<dbReference type="Pfam" id="PF01832">
    <property type="entry name" value="Glucosaminidase"/>
    <property type="match status" value="1"/>
</dbReference>
<evidence type="ECO:0000256" key="9">
    <source>
        <dbReference type="ARBA" id="ARBA00023295"/>
    </source>
</evidence>
<dbReference type="Gene3D" id="2.10.70.40">
    <property type="entry name" value="peptidoglycan hydrolase"/>
    <property type="match status" value="1"/>
</dbReference>
<comment type="similarity">
    <text evidence="4">In the C-terminal section; belongs to the glycosyl hydrolase 73 family.</text>
</comment>
<comment type="function">
    <text evidence="1">Flagellum-specific muramidase which hydrolyzes the peptidoglycan layer to assemble the rod structure in the periplasmic space.</text>
</comment>
<evidence type="ECO:0000259" key="12">
    <source>
        <dbReference type="SMART" id="SM00047"/>
    </source>
</evidence>
<evidence type="ECO:0000313" key="13">
    <source>
        <dbReference type="EMBL" id="AUY23545.1"/>
    </source>
</evidence>
<keyword evidence="8 13" id="KW-0378">Hydrolase</keyword>
<sequence>MKAPSMNPGAAFDARTLENLKQVAKQDPQRGLRAAAQQMEGLFVQMMLKSMRAATFKDGLFNSQQSEMFTAMYDQQLSQDLAAQGQTGLADKLVQQLGGTPLNVAGSAPVALSTRQLPYERPLGRQQSPAVAAPAPVSASHAHTQGGGFISRLLAPAVDVSRRTGIPHQLILAQAALESGWGNREIRQQNGQPSYNLFGIKATPDWKGKSTEITTTEYIDGVARKVKAAFRVYSSYTEALQDYSALLARHSRYKNVMQAKTPEQAAHALQQGGYATDPNYAKKLIGIMQQIKINIEKTASAYKNDLTSLF</sequence>
<organism evidence="13 14">
    <name type="scientific">Mixta calida</name>
    <dbReference type="NCBI Taxonomy" id="665913"/>
    <lineage>
        <taxon>Bacteria</taxon>
        <taxon>Pseudomonadati</taxon>
        <taxon>Pseudomonadota</taxon>
        <taxon>Gammaproteobacteria</taxon>
        <taxon>Enterobacterales</taxon>
        <taxon>Erwiniaceae</taxon>
        <taxon>Mixta</taxon>
    </lineage>
</organism>
<dbReference type="Proteomes" id="UP000237673">
    <property type="component" value="Chromosome"/>
</dbReference>
<evidence type="ECO:0000256" key="4">
    <source>
        <dbReference type="ARBA" id="ARBA00007974"/>
    </source>
</evidence>
<comment type="similarity">
    <text evidence="3">In the N-terminal section; belongs to the FlgJ family.</text>
</comment>
<dbReference type="PANTHER" id="PTHR33308">
    <property type="entry name" value="PEPTIDOGLYCAN HYDROLASE FLGJ"/>
    <property type="match status" value="1"/>
</dbReference>
<proteinExistence type="inferred from homology"/>
<dbReference type="RefSeq" id="WP_104951384.1">
    <property type="nucleotide sequence ID" value="NZ_CP026378.1"/>
</dbReference>
<keyword evidence="14" id="KW-1185">Reference proteome</keyword>
<dbReference type="SMART" id="SM00047">
    <property type="entry name" value="LYZ2"/>
    <property type="match status" value="1"/>
</dbReference>
<evidence type="ECO:0000313" key="14">
    <source>
        <dbReference type="Proteomes" id="UP000237673"/>
    </source>
</evidence>
<name>A0ABM6RWR6_9GAMM</name>
<evidence type="ECO:0000256" key="8">
    <source>
        <dbReference type="ARBA" id="ARBA00022801"/>
    </source>
</evidence>
<dbReference type="InterPro" id="IPR019301">
    <property type="entry name" value="Flagellar_prot_FlgJ_N"/>
</dbReference>
<accession>A0ABM6RWR6</accession>
<dbReference type="PANTHER" id="PTHR33308:SF9">
    <property type="entry name" value="PEPTIDOGLYCAN HYDROLASE FLGJ"/>
    <property type="match status" value="1"/>
</dbReference>
<reference evidence="13 14" key="1">
    <citation type="submission" date="2018-01" db="EMBL/GenBank/DDBJ databases">
        <title>Complete and assembled Genome of Pantoea calida DSM22759T.</title>
        <authorList>
            <person name="Stevens M.J.A."/>
            <person name="Zurfluh K."/>
            <person name="Stephan R."/>
        </authorList>
    </citation>
    <scope>NUCLEOTIDE SEQUENCE [LARGE SCALE GENOMIC DNA]</scope>
    <source>
        <strain evidence="13 14">DSM 22759</strain>
    </source>
</reference>
<evidence type="ECO:0000256" key="2">
    <source>
        <dbReference type="ARBA" id="ARBA00004418"/>
    </source>
</evidence>
<evidence type="ECO:0000256" key="6">
    <source>
        <dbReference type="ARBA" id="ARBA00022764"/>
    </source>
</evidence>
<dbReference type="PRINTS" id="PR01002">
    <property type="entry name" value="FLGFLGJ"/>
</dbReference>
<keyword evidence="6" id="KW-0574">Periplasm</keyword>
<keyword evidence="13" id="KW-0969">Cilium</keyword>
<comment type="subcellular location">
    <subcellularLocation>
        <location evidence="2">Periplasm</location>
    </subcellularLocation>
</comment>
<evidence type="ECO:0000256" key="1">
    <source>
        <dbReference type="ARBA" id="ARBA00002954"/>
    </source>
</evidence>
<keyword evidence="9" id="KW-0326">Glycosidase</keyword>
<keyword evidence="10" id="KW-0961">Cell wall biogenesis/degradation</keyword>
<evidence type="ECO:0000256" key="3">
    <source>
        <dbReference type="ARBA" id="ARBA00006880"/>
    </source>
</evidence>
<dbReference type="InterPro" id="IPR051056">
    <property type="entry name" value="Glycosyl_Hydrolase_73"/>
</dbReference>
<dbReference type="Pfam" id="PF10135">
    <property type="entry name" value="Rod-binding"/>
    <property type="match status" value="1"/>
</dbReference>
<keyword evidence="13" id="KW-0966">Cell projection</keyword>
<gene>
    <name evidence="13" type="primary">flgJ</name>
    <name evidence="13" type="ORF">C2E16_00540</name>
</gene>
<keyword evidence="7" id="KW-1005">Bacterial flagellum biogenesis</keyword>
<evidence type="ECO:0000256" key="5">
    <source>
        <dbReference type="ARBA" id="ARBA00013433"/>
    </source>
</evidence>